<feature type="region of interest" description="Disordered" evidence="4">
    <location>
        <begin position="134"/>
        <end position="155"/>
    </location>
</feature>
<dbReference type="InterPro" id="IPR036191">
    <property type="entry name" value="RRF_sf"/>
</dbReference>
<reference evidence="7" key="1">
    <citation type="submission" date="2017-09" db="EMBL/GenBank/DDBJ databases">
        <title>Depth-based differentiation of microbial function through sediment-hosted aquifers and enrichment of novel symbionts in the deep terrestrial subsurface.</title>
        <authorList>
            <person name="Probst A.J."/>
            <person name="Ladd B."/>
            <person name="Jarett J.K."/>
            <person name="Geller-Mcgrath D.E."/>
            <person name="Sieber C.M.K."/>
            <person name="Emerson J.B."/>
            <person name="Anantharaman K."/>
            <person name="Thomas B.C."/>
            <person name="Malmstrom R."/>
            <person name="Stieglmeier M."/>
            <person name="Klingl A."/>
            <person name="Woyke T."/>
            <person name="Ryan C.M."/>
            <person name="Banfield J.F."/>
        </authorList>
    </citation>
    <scope>NUCLEOTIDE SEQUENCE [LARGE SCALE GENOMIC DNA]</scope>
</reference>
<dbReference type="EMBL" id="PEYW01000027">
    <property type="protein sequence ID" value="PIS20820.1"/>
    <property type="molecule type" value="Genomic_DNA"/>
</dbReference>
<dbReference type="SUPFAM" id="SSF55194">
    <property type="entry name" value="Ribosome recycling factor, RRF"/>
    <property type="match status" value="1"/>
</dbReference>
<evidence type="ECO:0000313" key="6">
    <source>
        <dbReference type="EMBL" id="PIS20820.1"/>
    </source>
</evidence>
<keyword evidence="2" id="KW-0648">Protein biosynthesis</keyword>
<dbReference type="Gene3D" id="3.30.1360.40">
    <property type="match status" value="1"/>
</dbReference>
<dbReference type="Pfam" id="PF01765">
    <property type="entry name" value="RRF"/>
    <property type="match status" value="1"/>
</dbReference>
<dbReference type="PANTHER" id="PTHR20982:SF3">
    <property type="entry name" value="MITOCHONDRIAL RIBOSOME RECYCLING FACTOR PSEUDO 1"/>
    <property type="match status" value="1"/>
</dbReference>
<dbReference type="InterPro" id="IPR002661">
    <property type="entry name" value="Ribosome_recyc_fac"/>
</dbReference>
<dbReference type="GO" id="GO:0043023">
    <property type="term" value="F:ribosomal large subunit binding"/>
    <property type="evidence" value="ECO:0007669"/>
    <property type="project" value="TreeGrafter"/>
</dbReference>
<feature type="domain" description="Ribosome recycling factor" evidence="5">
    <location>
        <begin position="21"/>
        <end position="185"/>
    </location>
</feature>
<sequence>MPHQAVSDLQVRIGKALEIFSQQLSEIRTSRASPVMLDGVRVEAYPGTPPMPLVELASVSVSDPTLLLVKPWDPSIKDKIAKAIELANLGLSAVVEGNAIRVPVPPLSQERRKEFGKLVVLRANEVRESIRSSRHESMDILEQEKQSGKLPEDDYFRCKKEAQDIVDRSNEKIKDLSERKEQELLQV</sequence>
<protein>
    <submittedName>
        <fullName evidence="6">Ribosome recycling factor</fullName>
    </submittedName>
</protein>
<accession>A0A2H0X7B4</accession>
<evidence type="ECO:0000256" key="2">
    <source>
        <dbReference type="ARBA" id="ARBA00022917"/>
    </source>
</evidence>
<evidence type="ECO:0000256" key="1">
    <source>
        <dbReference type="ARBA" id="ARBA00005912"/>
    </source>
</evidence>
<dbReference type="Gene3D" id="1.10.132.20">
    <property type="entry name" value="Ribosome-recycling factor"/>
    <property type="match status" value="1"/>
</dbReference>
<keyword evidence="3" id="KW-0175">Coiled coil</keyword>
<comment type="similarity">
    <text evidence="1">Belongs to the RRF family.</text>
</comment>
<dbReference type="AlphaFoldDB" id="A0A2H0X7B4"/>
<organism evidence="6 7">
    <name type="scientific">candidate division WWE3 bacterium CG08_land_8_20_14_0_20_43_13</name>
    <dbReference type="NCBI Taxonomy" id="1975087"/>
    <lineage>
        <taxon>Bacteria</taxon>
        <taxon>Katanobacteria</taxon>
    </lineage>
</organism>
<dbReference type="PANTHER" id="PTHR20982">
    <property type="entry name" value="RIBOSOME RECYCLING FACTOR"/>
    <property type="match status" value="1"/>
</dbReference>
<gene>
    <name evidence="6" type="ORF">COT52_01795</name>
</gene>
<comment type="caution">
    <text evidence="6">The sequence shown here is derived from an EMBL/GenBank/DDBJ whole genome shotgun (WGS) entry which is preliminary data.</text>
</comment>
<dbReference type="InterPro" id="IPR023584">
    <property type="entry name" value="Ribosome_recyc_fac_dom"/>
</dbReference>
<dbReference type="FunFam" id="3.30.1360.40:FF:000001">
    <property type="entry name" value="Ribosome-recycling factor"/>
    <property type="match status" value="1"/>
</dbReference>
<dbReference type="GO" id="GO:0006412">
    <property type="term" value="P:translation"/>
    <property type="evidence" value="ECO:0007669"/>
    <property type="project" value="UniProtKB-KW"/>
</dbReference>
<dbReference type="Proteomes" id="UP000231414">
    <property type="component" value="Unassembled WGS sequence"/>
</dbReference>
<evidence type="ECO:0000313" key="7">
    <source>
        <dbReference type="Proteomes" id="UP000231414"/>
    </source>
</evidence>
<evidence type="ECO:0000256" key="4">
    <source>
        <dbReference type="SAM" id="MobiDB-lite"/>
    </source>
</evidence>
<name>A0A2H0X7B4_UNCKA</name>
<proteinExistence type="inferred from homology"/>
<evidence type="ECO:0000259" key="5">
    <source>
        <dbReference type="Pfam" id="PF01765"/>
    </source>
</evidence>
<evidence type="ECO:0000256" key="3">
    <source>
        <dbReference type="SAM" id="Coils"/>
    </source>
</evidence>
<feature type="coiled-coil region" evidence="3">
    <location>
        <begin position="159"/>
        <end position="186"/>
    </location>
</feature>